<dbReference type="AlphaFoldDB" id="A0A835J1G3"/>
<dbReference type="Proteomes" id="UP000631114">
    <property type="component" value="Unassembled WGS sequence"/>
</dbReference>
<dbReference type="Pfam" id="PF12937">
    <property type="entry name" value="F-box-like"/>
    <property type="match status" value="1"/>
</dbReference>
<gene>
    <name evidence="2" type="ORF">IFM89_034466</name>
</gene>
<proteinExistence type="predicted"/>
<dbReference type="InterPro" id="IPR050796">
    <property type="entry name" value="SCF_F-box_component"/>
</dbReference>
<sequence length="351" mass="40281">MASAIVKKLRGLHHDMHRKSNDLPDEVVLEILLYLAAEHLQICKSVSGLWSTLISNPKFVYKHLIRSQQHSEIEKIFYTTIAKPGRNSDRYNYRHYSIDNRLSDLTPRKLQLPHPAFEENVLSLQASCDGLLLFKTFTLGENGPPSFWDWHCFRREKVWCSAMLSQPILIKKELHWFSTDEDGEGPNLQPCYCICSVDIEKLCSRRTNVPLQLLTASKRDIFEVCNCFAHHLLSEVNGSLCLTFVSHHQLQMFILEDVTNCAWTKSITISLQSLYNLPLGSFLTEDNCLVSMTGVNSSNLLDLVKVLIHFENELFLYDVKSQELKQIGRLSKKQKLSKLYFCHSNSLVSCG</sequence>
<evidence type="ECO:0000313" key="2">
    <source>
        <dbReference type="EMBL" id="KAF9626532.1"/>
    </source>
</evidence>
<dbReference type="Gene3D" id="1.20.1280.50">
    <property type="match status" value="1"/>
</dbReference>
<dbReference type="EMBL" id="JADFTS010000001">
    <property type="protein sequence ID" value="KAF9626532.1"/>
    <property type="molecule type" value="Genomic_DNA"/>
</dbReference>
<dbReference type="OrthoDB" id="1918594at2759"/>
<evidence type="ECO:0000259" key="1">
    <source>
        <dbReference type="PROSITE" id="PS50181"/>
    </source>
</evidence>
<dbReference type="InterPro" id="IPR036047">
    <property type="entry name" value="F-box-like_dom_sf"/>
</dbReference>
<dbReference type="PANTHER" id="PTHR31672:SF11">
    <property type="entry name" value="F-BOX PROTEIN CPR1-LIKE ISOFORM X2"/>
    <property type="match status" value="1"/>
</dbReference>
<accession>A0A835J1G3</accession>
<organism evidence="2 3">
    <name type="scientific">Coptis chinensis</name>
    <dbReference type="NCBI Taxonomy" id="261450"/>
    <lineage>
        <taxon>Eukaryota</taxon>
        <taxon>Viridiplantae</taxon>
        <taxon>Streptophyta</taxon>
        <taxon>Embryophyta</taxon>
        <taxon>Tracheophyta</taxon>
        <taxon>Spermatophyta</taxon>
        <taxon>Magnoliopsida</taxon>
        <taxon>Ranunculales</taxon>
        <taxon>Ranunculaceae</taxon>
        <taxon>Coptidoideae</taxon>
        <taxon>Coptis</taxon>
    </lineage>
</organism>
<feature type="domain" description="F-box" evidence="1">
    <location>
        <begin position="17"/>
        <end position="64"/>
    </location>
</feature>
<keyword evidence="3" id="KW-1185">Reference proteome</keyword>
<dbReference type="SMART" id="SM00256">
    <property type="entry name" value="FBOX"/>
    <property type="match status" value="1"/>
</dbReference>
<dbReference type="PANTHER" id="PTHR31672">
    <property type="entry name" value="BNACNNG10540D PROTEIN"/>
    <property type="match status" value="1"/>
</dbReference>
<evidence type="ECO:0000313" key="3">
    <source>
        <dbReference type="Proteomes" id="UP000631114"/>
    </source>
</evidence>
<name>A0A835J1G3_9MAGN</name>
<protein>
    <recommendedName>
        <fullName evidence="1">F-box domain-containing protein</fullName>
    </recommendedName>
</protein>
<dbReference type="InterPro" id="IPR001810">
    <property type="entry name" value="F-box_dom"/>
</dbReference>
<dbReference type="SUPFAM" id="SSF81383">
    <property type="entry name" value="F-box domain"/>
    <property type="match status" value="1"/>
</dbReference>
<dbReference type="PROSITE" id="PS50181">
    <property type="entry name" value="FBOX"/>
    <property type="match status" value="1"/>
</dbReference>
<reference evidence="2 3" key="1">
    <citation type="submission" date="2020-10" db="EMBL/GenBank/DDBJ databases">
        <title>The Coptis chinensis genome and diversification of protoberbering-type alkaloids.</title>
        <authorList>
            <person name="Wang B."/>
            <person name="Shu S."/>
            <person name="Song C."/>
            <person name="Liu Y."/>
        </authorList>
    </citation>
    <scope>NUCLEOTIDE SEQUENCE [LARGE SCALE GENOMIC DNA]</scope>
    <source>
        <strain evidence="2">HL-2020</strain>
        <tissue evidence="2">Leaf</tissue>
    </source>
</reference>
<comment type="caution">
    <text evidence="2">The sequence shown here is derived from an EMBL/GenBank/DDBJ whole genome shotgun (WGS) entry which is preliminary data.</text>
</comment>